<comment type="catalytic activity">
    <reaction evidence="10">
        <text>glycerol + ATP = sn-glycerol 3-phosphate + ADP + H(+)</text>
        <dbReference type="Rhea" id="RHEA:21644"/>
        <dbReference type="ChEBI" id="CHEBI:15378"/>
        <dbReference type="ChEBI" id="CHEBI:17754"/>
        <dbReference type="ChEBI" id="CHEBI:30616"/>
        <dbReference type="ChEBI" id="CHEBI:57597"/>
        <dbReference type="ChEBI" id="CHEBI:456216"/>
        <dbReference type="EC" id="2.7.1.30"/>
    </reaction>
</comment>
<name>A0A644XUE6_9ZZZZ</name>
<comment type="pathway">
    <text evidence="1">Polyol metabolism; glycerol degradation via glycerol kinase pathway; sn-glycerol 3-phosphate from glycerol: step 1/1.</text>
</comment>
<dbReference type="FunFam" id="3.30.420.40:FF:000008">
    <property type="entry name" value="Glycerol kinase"/>
    <property type="match status" value="1"/>
</dbReference>
<evidence type="ECO:0000256" key="3">
    <source>
        <dbReference type="ARBA" id="ARBA00012099"/>
    </source>
</evidence>
<dbReference type="GO" id="GO:0004370">
    <property type="term" value="F:glycerol kinase activity"/>
    <property type="evidence" value="ECO:0007669"/>
    <property type="project" value="UniProtKB-EC"/>
</dbReference>
<dbReference type="GO" id="GO:0005829">
    <property type="term" value="C:cytosol"/>
    <property type="evidence" value="ECO:0007669"/>
    <property type="project" value="TreeGrafter"/>
</dbReference>
<keyword evidence="5" id="KW-0547">Nucleotide-binding</keyword>
<evidence type="ECO:0000256" key="10">
    <source>
        <dbReference type="ARBA" id="ARBA00052101"/>
    </source>
</evidence>
<dbReference type="InterPro" id="IPR018484">
    <property type="entry name" value="FGGY_N"/>
</dbReference>
<reference evidence="13" key="1">
    <citation type="submission" date="2019-08" db="EMBL/GenBank/DDBJ databases">
        <authorList>
            <person name="Kucharzyk K."/>
            <person name="Murdoch R.W."/>
            <person name="Higgins S."/>
            <person name="Loffler F."/>
        </authorList>
    </citation>
    <scope>NUCLEOTIDE SEQUENCE</scope>
</reference>
<evidence type="ECO:0000256" key="7">
    <source>
        <dbReference type="ARBA" id="ARBA00022798"/>
    </source>
</evidence>
<evidence type="ECO:0000256" key="6">
    <source>
        <dbReference type="ARBA" id="ARBA00022777"/>
    </source>
</evidence>
<dbReference type="NCBIfam" id="NF000756">
    <property type="entry name" value="PRK00047.1"/>
    <property type="match status" value="1"/>
</dbReference>
<dbReference type="GO" id="GO:0019563">
    <property type="term" value="P:glycerol catabolic process"/>
    <property type="evidence" value="ECO:0007669"/>
    <property type="project" value="TreeGrafter"/>
</dbReference>
<dbReference type="PIRSF" id="PIRSF000538">
    <property type="entry name" value="GlpK"/>
    <property type="match status" value="1"/>
</dbReference>
<dbReference type="PANTHER" id="PTHR10196:SF69">
    <property type="entry name" value="GLYCEROL KINASE"/>
    <property type="match status" value="1"/>
</dbReference>
<keyword evidence="8" id="KW-0067">ATP-binding</keyword>
<comment type="caution">
    <text evidence="13">The sequence shown here is derived from an EMBL/GenBank/DDBJ whole genome shotgun (WGS) entry which is preliminary data.</text>
</comment>
<keyword evidence="4 13" id="KW-0808">Transferase</keyword>
<keyword evidence="6 13" id="KW-0418">Kinase</keyword>
<evidence type="ECO:0000256" key="8">
    <source>
        <dbReference type="ARBA" id="ARBA00022840"/>
    </source>
</evidence>
<evidence type="ECO:0000313" key="13">
    <source>
        <dbReference type="EMBL" id="MPM19832.1"/>
    </source>
</evidence>
<sequence>MPKYLLALDQGTTSSRAILFDFEGKIISSAQYEFRQIYPGAGYVEHDPFDILETQKQAAADVLRRENVQPGEIAAVGVTNQRETTIVWDKATGLPVYNAIVWQCRRTAPLCETLIAEDWSDYVQKTTGLLIDAYFSGTKIRYILDHIENGQQRAENGELLFGTVDTWLIWNLTGVHVTDYSNASRTMLFDIHKLDYDEKLLDRLKIPRKMLPKAMPSSCVYGEIKHHILDLEALGGVPVAGAAGDQQAALFGQACFEKGSAKCTYGTGGFLMMNTGTEPIMSENRLLTTIAWGVGGRVEYALEGSIFNAGSSIKWLRDDLGLISSAREVDTLAESVPDAGGAYFVSAFTGLGAPHWDMYARGAMLGLTRATTKAHFARAVLEGIAYQVRDLAETMEKDAKTPLAELKVDGGASVSNIMMQFQADVLNTRVNRPKCVESTALGAACLAGLAVGVFKDTEAIARQWQSERIFTPQMSTGERETRLSGWRRALSRAMSWEEK</sequence>
<dbReference type="Pfam" id="PF00370">
    <property type="entry name" value="FGGY_N"/>
    <property type="match status" value="1"/>
</dbReference>
<comment type="similarity">
    <text evidence="2">Belongs to the FGGY kinase family.</text>
</comment>
<protein>
    <recommendedName>
        <fullName evidence="3">glycerol kinase</fullName>
        <ecNumber evidence="3">2.7.1.30</ecNumber>
    </recommendedName>
    <alternativeName>
        <fullName evidence="9">ATP:glycerol 3-phosphotransferase</fullName>
    </alternativeName>
</protein>
<dbReference type="EMBL" id="VSSQ01003252">
    <property type="protein sequence ID" value="MPM19832.1"/>
    <property type="molecule type" value="Genomic_DNA"/>
</dbReference>
<evidence type="ECO:0000256" key="4">
    <source>
        <dbReference type="ARBA" id="ARBA00022679"/>
    </source>
</evidence>
<organism evidence="13">
    <name type="scientific">bioreactor metagenome</name>
    <dbReference type="NCBI Taxonomy" id="1076179"/>
    <lineage>
        <taxon>unclassified sequences</taxon>
        <taxon>metagenomes</taxon>
        <taxon>ecological metagenomes</taxon>
    </lineage>
</organism>
<dbReference type="Pfam" id="PF02782">
    <property type="entry name" value="FGGY_C"/>
    <property type="match status" value="1"/>
</dbReference>
<dbReference type="SUPFAM" id="SSF53067">
    <property type="entry name" value="Actin-like ATPase domain"/>
    <property type="match status" value="2"/>
</dbReference>
<dbReference type="AlphaFoldDB" id="A0A644XUE6"/>
<dbReference type="Gene3D" id="3.30.420.40">
    <property type="match status" value="2"/>
</dbReference>
<feature type="domain" description="Carbohydrate kinase FGGY C-terminal" evidence="12">
    <location>
        <begin position="261"/>
        <end position="450"/>
    </location>
</feature>
<dbReference type="PROSITE" id="PS00445">
    <property type="entry name" value="FGGY_KINASES_2"/>
    <property type="match status" value="1"/>
</dbReference>
<proteinExistence type="inferred from homology"/>
<dbReference type="GO" id="GO:0005524">
    <property type="term" value="F:ATP binding"/>
    <property type="evidence" value="ECO:0007669"/>
    <property type="project" value="UniProtKB-KW"/>
</dbReference>
<dbReference type="PANTHER" id="PTHR10196">
    <property type="entry name" value="SUGAR KINASE"/>
    <property type="match status" value="1"/>
</dbReference>
<dbReference type="EC" id="2.7.1.30" evidence="3"/>
<dbReference type="InterPro" id="IPR018483">
    <property type="entry name" value="Carb_kinase_FGGY_CS"/>
</dbReference>
<evidence type="ECO:0000256" key="5">
    <source>
        <dbReference type="ARBA" id="ARBA00022741"/>
    </source>
</evidence>
<dbReference type="InterPro" id="IPR018485">
    <property type="entry name" value="FGGY_C"/>
</dbReference>
<dbReference type="CDD" id="cd07786">
    <property type="entry name" value="FGGY_EcGK_like"/>
    <property type="match status" value="1"/>
</dbReference>
<dbReference type="InterPro" id="IPR000577">
    <property type="entry name" value="Carb_kinase_FGGY"/>
</dbReference>
<keyword evidence="7" id="KW-0319">Glycerol metabolism</keyword>
<dbReference type="HAMAP" id="MF_00186">
    <property type="entry name" value="Glycerol_kin"/>
    <property type="match status" value="1"/>
</dbReference>
<dbReference type="InterPro" id="IPR005999">
    <property type="entry name" value="Glycerol_kin"/>
</dbReference>
<dbReference type="NCBIfam" id="TIGR01311">
    <property type="entry name" value="glycerol_kin"/>
    <property type="match status" value="1"/>
</dbReference>
<evidence type="ECO:0000259" key="12">
    <source>
        <dbReference type="Pfam" id="PF02782"/>
    </source>
</evidence>
<dbReference type="GO" id="GO:0006072">
    <property type="term" value="P:glycerol-3-phosphate metabolic process"/>
    <property type="evidence" value="ECO:0007669"/>
    <property type="project" value="InterPro"/>
</dbReference>
<dbReference type="InterPro" id="IPR043129">
    <property type="entry name" value="ATPase_NBD"/>
</dbReference>
<evidence type="ECO:0000256" key="1">
    <source>
        <dbReference type="ARBA" id="ARBA00005190"/>
    </source>
</evidence>
<evidence type="ECO:0000256" key="9">
    <source>
        <dbReference type="ARBA" id="ARBA00043149"/>
    </source>
</evidence>
<dbReference type="FunFam" id="3.30.420.40:FF:000007">
    <property type="entry name" value="Glycerol kinase"/>
    <property type="match status" value="1"/>
</dbReference>
<evidence type="ECO:0000259" key="11">
    <source>
        <dbReference type="Pfam" id="PF00370"/>
    </source>
</evidence>
<feature type="domain" description="Carbohydrate kinase FGGY N-terminal" evidence="11">
    <location>
        <begin position="4"/>
        <end position="252"/>
    </location>
</feature>
<gene>
    <name evidence="13" type="primary">glpK_12</name>
    <name evidence="13" type="ORF">SDC9_66258</name>
</gene>
<accession>A0A644XUE6</accession>
<evidence type="ECO:0000256" key="2">
    <source>
        <dbReference type="ARBA" id="ARBA00009156"/>
    </source>
</evidence>